<dbReference type="GO" id="GO:0009403">
    <property type="term" value="P:toxin biosynthetic process"/>
    <property type="evidence" value="ECO:0007669"/>
    <property type="project" value="InterPro"/>
</dbReference>
<evidence type="ECO:0000313" key="5">
    <source>
        <dbReference type="EMBL" id="ANF54482.1"/>
    </source>
</evidence>
<dbReference type="PANTHER" id="PTHR36926:SF1">
    <property type="entry name" value="COLICIN V PRODUCTION PROTEIN"/>
    <property type="match status" value="1"/>
</dbReference>
<dbReference type="eggNOG" id="COG1286">
    <property type="taxonomic scope" value="Bacteria"/>
</dbReference>
<sequence length="178" mass="18289">MTGYDVFVILALLASGAAGWFRGGMREITSLFSFLLAALLALITLPWTAPVGRSLVDPDWAGSVLAVGLVFVLLYFGLRLIGSAISQGARGHALGVLDQTLGLGVGLVRALGLIGAVHLIIMGAMQDNPPRWLSEAATAPVSEGAARAIQIVLPTLGKGADALTPVVGSSVREGFSTP</sequence>
<dbReference type="RefSeq" id="WP_025976697.1">
    <property type="nucleotide sequence ID" value="NZ_CP015614.1"/>
</dbReference>
<evidence type="ECO:0000256" key="1">
    <source>
        <dbReference type="ARBA" id="ARBA00004141"/>
    </source>
</evidence>
<keyword evidence="4" id="KW-0472">Membrane</keyword>
<dbReference type="KEGG" id="bne:DA69_06860"/>
<keyword evidence="2" id="KW-0812">Transmembrane</keyword>
<evidence type="ECO:0000256" key="2">
    <source>
        <dbReference type="ARBA" id="ARBA00022692"/>
    </source>
</evidence>
<dbReference type="EMBL" id="CP015614">
    <property type="protein sequence ID" value="ANF54482.1"/>
    <property type="molecule type" value="Genomic_DNA"/>
</dbReference>
<dbReference type="AlphaFoldDB" id="A0A172Y5P8"/>
<dbReference type="GO" id="GO:0016020">
    <property type="term" value="C:membrane"/>
    <property type="evidence" value="ECO:0007669"/>
    <property type="project" value="UniProtKB-SubCell"/>
</dbReference>
<accession>A0A172Y5P8</accession>
<dbReference type="InterPro" id="IPR003825">
    <property type="entry name" value="Colicin-V_CvpA"/>
</dbReference>
<evidence type="ECO:0000256" key="4">
    <source>
        <dbReference type="ARBA" id="ARBA00023136"/>
    </source>
</evidence>
<dbReference type="Pfam" id="PF02674">
    <property type="entry name" value="Colicin_V"/>
    <property type="match status" value="1"/>
</dbReference>
<dbReference type="InterPro" id="IPR052719">
    <property type="entry name" value="CvpA-like"/>
</dbReference>
<dbReference type="PANTHER" id="PTHR36926">
    <property type="entry name" value="COLICIN V PRODUCTION PROTEIN"/>
    <property type="match status" value="1"/>
</dbReference>
<protein>
    <submittedName>
        <fullName evidence="5">Colicin V production CvpA</fullName>
    </submittedName>
</protein>
<evidence type="ECO:0000256" key="3">
    <source>
        <dbReference type="ARBA" id="ARBA00022989"/>
    </source>
</evidence>
<keyword evidence="6" id="KW-1185">Reference proteome</keyword>
<organism evidence="5 6">
    <name type="scientific">Brevundimonas naejangsanensis</name>
    <dbReference type="NCBI Taxonomy" id="588932"/>
    <lineage>
        <taxon>Bacteria</taxon>
        <taxon>Pseudomonadati</taxon>
        <taxon>Pseudomonadota</taxon>
        <taxon>Alphaproteobacteria</taxon>
        <taxon>Caulobacterales</taxon>
        <taxon>Caulobacteraceae</taxon>
        <taxon>Brevundimonas</taxon>
    </lineage>
</organism>
<keyword evidence="3" id="KW-1133">Transmembrane helix</keyword>
<reference evidence="5 6" key="1">
    <citation type="journal article" date="2014" name="Genome Announc.">
        <title>Genome Sequence of a Promising Hydrogen-Producing Facultative Anaerobic Bacterium, Brevundimonas naejangsanensis Strain B1.</title>
        <authorList>
            <person name="Su H."/>
            <person name="Zhang T."/>
            <person name="Bao M."/>
            <person name="Jiang Y."/>
            <person name="Wang Y."/>
            <person name="Tan T."/>
        </authorList>
    </citation>
    <scope>NUCLEOTIDE SEQUENCE [LARGE SCALE GENOMIC DNA]</scope>
    <source>
        <strain evidence="5 6">B1</strain>
    </source>
</reference>
<comment type="subcellular location">
    <subcellularLocation>
        <location evidence="1">Membrane</location>
        <topology evidence="1">Multi-pass membrane protein</topology>
    </subcellularLocation>
</comment>
<proteinExistence type="predicted"/>
<evidence type="ECO:0000313" key="6">
    <source>
        <dbReference type="Proteomes" id="UP000077603"/>
    </source>
</evidence>
<gene>
    <name evidence="5" type="ORF">DA69_06860</name>
</gene>
<dbReference type="STRING" id="588932.DA69_06860"/>
<dbReference type="Proteomes" id="UP000077603">
    <property type="component" value="Chromosome"/>
</dbReference>
<name>A0A172Y5P8_9CAUL</name>
<dbReference type="OrthoDB" id="7185709at2"/>